<name>A0A7U7ET06_9GAMM</name>
<reference evidence="1 2" key="1">
    <citation type="submission" date="2020-08" db="EMBL/GenBank/DDBJ databases">
        <authorList>
            <person name="Criscuolo A."/>
        </authorList>
    </citation>
    <scope>NUCLEOTIDE SEQUENCE [LARGE SCALE GENOMIC DNA]</scope>
    <source>
        <strain evidence="1">CIP111764</strain>
    </source>
</reference>
<dbReference type="AlphaFoldDB" id="A0A7U7ET06"/>
<dbReference type="Gene3D" id="3.30.450.150">
    <property type="entry name" value="Haem-degrading domain"/>
    <property type="match status" value="1"/>
</dbReference>
<dbReference type="Pfam" id="PF03928">
    <property type="entry name" value="HbpS-like"/>
    <property type="match status" value="1"/>
</dbReference>
<accession>A0A7U7ET06</accession>
<organism evidence="1 2">
    <name type="scientific">Zestomonas carbonaria</name>
    <dbReference type="NCBI Taxonomy" id="2762745"/>
    <lineage>
        <taxon>Bacteria</taxon>
        <taxon>Pseudomonadati</taxon>
        <taxon>Pseudomonadota</taxon>
        <taxon>Gammaproteobacteria</taxon>
        <taxon>Pseudomonadales</taxon>
        <taxon>Pseudomonadaceae</taxon>
        <taxon>Zestomonas</taxon>
    </lineage>
</organism>
<gene>
    <name evidence="1" type="ORF">PSEWESI4_04643</name>
</gene>
<dbReference type="InterPro" id="IPR005624">
    <property type="entry name" value="PduO/GlcC-like"/>
</dbReference>
<dbReference type="RefSeq" id="WP_187673629.1">
    <property type="nucleotide sequence ID" value="NZ_CAJFCI010000084.1"/>
</dbReference>
<keyword evidence="2" id="KW-1185">Reference proteome</keyword>
<evidence type="ECO:0000313" key="1">
    <source>
        <dbReference type="EMBL" id="CAD5110323.1"/>
    </source>
</evidence>
<dbReference type="InterPro" id="IPR052517">
    <property type="entry name" value="GlcG_carb_metab_protein"/>
</dbReference>
<dbReference type="PANTHER" id="PTHR34309:SF1">
    <property type="entry name" value="PROTEIN GLCG"/>
    <property type="match status" value="1"/>
</dbReference>
<proteinExistence type="predicted"/>
<dbReference type="PANTHER" id="PTHR34309">
    <property type="entry name" value="SLR1406 PROTEIN"/>
    <property type="match status" value="1"/>
</dbReference>
<dbReference type="InterPro" id="IPR038084">
    <property type="entry name" value="PduO/GlcC-like_sf"/>
</dbReference>
<protein>
    <recommendedName>
        <fullName evidence="3">Heme-binding protein</fullName>
    </recommendedName>
</protein>
<dbReference type="Proteomes" id="UP000583387">
    <property type="component" value="Unassembled WGS sequence"/>
</dbReference>
<sequence length="159" mass="16892">MNRFLRQQPTITLKLAMRALHAALEKAEQEQVHISIAIVDASGQPIHTAHMDNAPLPSRDIALNKALTAAGFSASTGTWHERLEKCSPAVRQGLPMQPGLALFGGGEPFLLDDEVIGAIGISGASERVDELCALAAVQRVEQLLGEGTPNGQTRSSALH</sequence>
<evidence type="ECO:0000313" key="2">
    <source>
        <dbReference type="Proteomes" id="UP000583387"/>
    </source>
</evidence>
<comment type="caution">
    <text evidence="1">The sequence shown here is derived from an EMBL/GenBank/DDBJ whole genome shotgun (WGS) entry which is preliminary data.</text>
</comment>
<dbReference type="SUPFAM" id="SSF143744">
    <property type="entry name" value="GlcG-like"/>
    <property type="match status" value="1"/>
</dbReference>
<evidence type="ECO:0008006" key="3">
    <source>
        <dbReference type="Google" id="ProtNLM"/>
    </source>
</evidence>
<dbReference type="EMBL" id="CAJFCI010000084">
    <property type="protein sequence ID" value="CAD5110323.1"/>
    <property type="molecule type" value="Genomic_DNA"/>
</dbReference>